<feature type="non-terminal residue" evidence="1">
    <location>
        <position position="1"/>
    </location>
</feature>
<dbReference type="EMBL" id="UINC01066920">
    <property type="protein sequence ID" value="SVB98095.1"/>
    <property type="molecule type" value="Genomic_DNA"/>
</dbReference>
<reference evidence="1" key="1">
    <citation type="submission" date="2018-05" db="EMBL/GenBank/DDBJ databases">
        <authorList>
            <person name="Lanie J.A."/>
            <person name="Ng W.-L."/>
            <person name="Kazmierczak K.M."/>
            <person name="Andrzejewski T.M."/>
            <person name="Davidsen T.M."/>
            <person name="Wayne K.J."/>
            <person name="Tettelin H."/>
            <person name="Glass J.I."/>
            <person name="Rusch D."/>
            <person name="Podicherti R."/>
            <person name="Tsui H.-C.T."/>
            <person name="Winkler M.E."/>
        </authorList>
    </citation>
    <scope>NUCLEOTIDE SEQUENCE</scope>
</reference>
<dbReference type="AlphaFoldDB" id="A0A382IFE5"/>
<sequence length="26" mass="3000">VFLNGGLIVDKFIVNVKKLWRILLSN</sequence>
<accession>A0A382IFE5</accession>
<organism evidence="1">
    <name type="scientific">marine metagenome</name>
    <dbReference type="NCBI Taxonomy" id="408172"/>
    <lineage>
        <taxon>unclassified sequences</taxon>
        <taxon>metagenomes</taxon>
        <taxon>ecological metagenomes</taxon>
    </lineage>
</organism>
<proteinExistence type="predicted"/>
<name>A0A382IFE5_9ZZZZ</name>
<protein>
    <submittedName>
        <fullName evidence="1">Uncharacterized protein</fullName>
    </submittedName>
</protein>
<evidence type="ECO:0000313" key="1">
    <source>
        <dbReference type="EMBL" id="SVB98095.1"/>
    </source>
</evidence>
<gene>
    <name evidence="1" type="ORF">METZ01_LOCUS250949</name>
</gene>